<dbReference type="AlphaFoldDB" id="A0AAQ3RHE7"/>
<dbReference type="EMBL" id="CP144691">
    <property type="protein sequence ID" value="WVY92863.1"/>
    <property type="molecule type" value="Genomic_DNA"/>
</dbReference>
<dbReference type="Gene3D" id="2.60.40.420">
    <property type="entry name" value="Cupredoxins - blue copper proteins"/>
    <property type="match status" value="1"/>
</dbReference>
<dbReference type="GO" id="GO:0005886">
    <property type="term" value="C:plasma membrane"/>
    <property type="evidence" value="ECO:0007669"/>
    <property type="project" value="TreeGrafter"/>
</dbReference>
<reference evidence="3 4" key="1">
    <citation type="journal article" date="2023" name="Life. Sci Alliance">
        <title>Evolutionary insights into 3D genome organization and epigenetic landscape of Vigna mungo.</title>
        <authorList>
            <person name="Junaid A."/>
            <person name="Singh B."/>
            <person name="Bhatia S."/>
        </authorList>
    </citation>
    <scope>NUCLEOTIDE SEQUENCE [LARGE SCALE GENOMIC DNA]</scope>
    <source>
        <strain evidence="3">Urdbean</strain>
    </source>
</reference>
<sequence>MVQGRGISATMVVLCMLGVFSEMAHATTYVVGGSIGGWAFNMTGWPTGKNFKTGDILVDEAGYNSCTAAPGAKTYQSGHDSITLAKGTTYFICTFFGHCEAKMKIAATAA</sequence>
<evidence type="ECO:0000313" key="3">
    <source>
        <dbReference type="EMBL" id="WVY92863.1"/>
    </source>
</evidence>
<proteinExistence type="predicted"/>
<dbReference type="PANTHER" id="PTHR33021">
    <property type="entry name" value="BLUE COPPER PROTEIN"/>
    <property type="match status" value="1"/>
</dbReference>
<keyword evidence="4" id="KW-1185">Reference proteome</keyword>
<dbReference type="InterPro" id="IPR039391">
    <property type="entry name" value="Phytocyanin-like"/>
</dbReference>
<evidence type="ECO:0000313" key="4">
    <source>
        <dbReference type="Proteomes" id="UP001374535"/>
    </source>
</evidence>
<dbReference type="InterPro" id="IPR003245">
    <property type="entry name" value="Phytocyanin_dom"/>
</dbReference>
<dbReference type="PANTHER" id="PTHR33021:SF9">
    <property type="entry name" value="PUTATIVE, EXPRESSED-RELATED"/>
    <property type="match status" value="1"/>
</dbReference>
<dbReference type="GO" id="GO:0009055">
    <property type="term" value="F:electron transfer activity"/>
    <property type="evidence" value="ECO:0007669"/>
    <property type="project" value="InterPro"/>
</dbReference>
<evidence type="ECO:0000259" key="2">
    <source>
        <dbReference type="PROSITE" id="PS51485"/>
    </source>
</evidence>
<evidence type="ECO:0000256" key="1">
    <source>
        <dbReference type="SAM" id="SignalP"/>
    </source>
</evidence>
<feature type="chain" id="PRO_5042886494" description="Phytocyanin domain-containing protein" evidence="1">
    <location>
        <begin position="27"/>
        <end position="110"/>
    </location>
</feature>
<feature type="domain" description="Phytocyanin" evidence="2">
    <location>
        <begin position="27"/>
        <end position="110"/>
    </location>
</feature>
<gene>
    <name evidence="3" type="ORF">V8G54_031951</name>
</gene>
<dbReference type="Proteomes" id="UP001374535">
    <property type="component" value="Chromosome 10"/>
</dbReference>
<organism evidence="3 4">
    <name type="scientific">Vigna mungo</name>
    <name type="common">Black gram</name>
    <name type="synonym">Phaseolus mungo</name>
    <dbReference type="NCBI Taxonomy" id="3915"/>
    <lineage>
        <taxon>Eukaryota</taxon>
        <taxon>Viridiplantae</taxon>
        <taxon>Streptophyta</taxon>
        <taxon>Embryophyta</taxon>
        <taxon>Tracheophyta</taxon>
        <taxon>Spermatophyta</taxon>
        <taxon>Magnoliopsida</taxon>
        <taxon>eudicotyledons</taxon>
        <taxon>Gunneridae</taxon>
        <taxon>Pentapetalae</taxon>
        <taxon>rosids</taxon>
        <taxon>fabids</taxon>
        <taxon>Fabales</taxon>
        <taxon>Fabaceae</taxon>
        <taxon>Papilionoideae</taxon>
        <taxon>50 kb inversion clade</taxon>
        <taxon>NPAAA clade</taxon>
        <taxon>indigoferoid/millettioid clade</taxon>
        <taxon>Phaseoleae</taxon>
        <taxon>Vigna</taxon>
    </lineage>
</organism>
<name>A0AAQ3RHE7_VIGMU</name>
<dbReference type="Pfam" id="PF02298">
    <property type="entry name" value="Cu_bind_like"/>
    <property type="match status" value="1"/>
</dbReference>
<feature type="signal peptide" evidence="1">
    <location>
        <begin position="1"/>
        <end position="26"/>
    </location>
</feature>
<keyword evidence="1" id="KW-0732">Signal</keyword>
<accession>A0AAQ3RHE7</accession>
<dbReference type="SUPFAM" id="SSF49503">
    <property type="entry name" value="Cupredoxins"/>
    <property type="match status" value="1"/>
</dbReference>
<dbReference type="PROSITE" id="PS51485">
    <property type="entry name" value="PHYTOCYANIN"/>
    <property type="match status" value="1"/>
</dbReference>
<dbReference type="InterPro" id="IPR008972">
    <property type="entry name" value="Cupredoxin"/>
</dbReference>
<protein>
    <recommendedName>
        <fullName evidence="2">Phytocyanin domain-containing protein</fullName>
    </recommendedName>
</protein>